<feature type="region of interest" description="Disordered" evidence="1">
    <location>
        <begin position="88"/>
        <end position="111"/>
    </location>
</feature>
<organism evidence="2 3">
    <name type="scientific">Asparagus officinalis</name>
    <name type="common">Garden asparagus</name>
    <dbReference type="NCBI Taxonomy" id="4686"/>
    <lineage>
        <taxon>Eukaryota</taxon>
        <taxon>Viridiplantae</taxon>
        <taxon>Streptophyta</taxon>
        <taxon>Embryophyta</taxon>
        <taxon>Tracheophyta</taxon>
        <taxon>Spermatophyta</taxon>
        <taxon>Magnoliopsida</taxon>
        <taxon>Liliopsida</taxon>
        <taxon>Asparagales</taxon>
        <taxon>Asparagaceae</taxon>
        <taxon>Asparagoideae</taxon>
        <taxon>Asparagus</taxon>
    </lineage>
</organism>
<proteinExistence type="predicted"/>
<accession>A0A5P1E4Q2</accession>
<sequence length="288" mass="30948">MPKSILLISNPMPKQLRVLLGLASCVLMLETSIPLLVCLELASTSFVARARAFRCSRLGNRICTKSRECQQPVRRNAKELFSVVSQGLNTQSAPTPLPHDDAPPHRPKASAATPLLPLENTLQSPASSVAATAVLLPALDPQQATHDHTHQQLLPPTISPVVISSEQQLSGPVSSAQQPLPPYQPPSLPVSVANALNLHTPTSTAPAAVWRLWGPGNAAVRHLRGPGSAASCVSEGEQPTEDHPGFQGHISDVDFYQRPMSSKKNKRQPDGPLRVQLRTRKGSSSIHR</sequence>
<feature type="region of interest" description="Disordered" evidence="1">
    <location>
        <begin position="227"/>
        <end position="288"/>
    </location>
</feature>
<gene>
    <name evidence="2" type="ORF">A4U43_C10F15040</name>
</gene>
<evidence type="ECO:0000313" key="2">
    <source>
        <dbReference type="EMBL" id="ONK56953.1"/>
    </source>
</evidence>
<evidence type="ECO:0000256" key="1">
    <source>
        <dbReference type="SAM" id="MobiDB-lite"/>
    </source>
</evidence>
<protein>
    <submittedName>
        <fullName evidence="2">Uncharacterized protein</fullName>
    </submittedName>
</protein>
<keyword evidence="3" id="KW-1185">Reference proteome</keyword>
<dbReference type="Gramene" id="ONK56953">
    <property type="protein sequence ID" value="ONK56953"/>
    <property type="gene ID" value="A4U43_C10F15040"/>
</dbReference>
<feature type="compositionally biased region" description="Basic residues" evidence="1">
    <location>
        <begin position="277"/>
        <end position="288"/>
    </location>
</feature>
<evidence type="ECO:0000313" key="3">
    <source>
        <dbReference type="Proteomes" id="UP000243459"/>
    </source>
</evidence>
<reference evidence="3" key="1">
    <citation type="journal article" date="2017" name="Nat. Commun.">
        <title>The asparagus genome sheds light on the origin and evolution of a young Y chromosome.</title>
        <authorList>
            <person name="Harkess A."/>
            <person name="Zhou J."/>
            <person name="Xu C."/>
            <person name="Bowers J.E."/>
            <person name="Van der Hulst R."/>
            <person name="Ayyampalayam S."/>
            <person name="Mercati F."/>
            <person name="Riccardi P."/>
            <person name="McKain M.R."/>
            <person name="Kakrana A."/>
            <person name="Tang H."/>
            <person name="Ray J."/>
            <person name="Groenendijk J."/>
            <person name="Arikit S."/>
            <person name="Mathioni S.M."/>
            <person name="Nakano M."/>
            <person name="Shan H."/>
            <person name="Telgmann-Rauber A."/>
            <person name="Kanno A."/>
            <person name="Yue Z."/>
            <person name="Chen H."/>
            <person name="Li W."/>
            <person name="Chen Y."/>
            <person name="Xu X."/>
            <person name="Zhang Y."/>
            <person name="Luo S."/>
            <person name="Chen H."/>
            <person name="Gao J."/>
            <person name="Mao Z."/>
            <person name="Pires J.C."/>
            <person name="Luo M."/>
            <person name="Kudrna D."/>
            <person name="Wing R.A."/>
            <person name="Meyers B.C."/>
            <person name="Yi K."/>
            <person name="Kong H."/>
            <person name="Lavrijsen P."/>
            <person name="Sunseri F."/>
            <person name="Falavigna A."/>
            <person name="Ye Y."/>
            <person name="Leebens-Mack J.H."/>
            <person name="Chen G."/>
        </authorList>
    </citation>
    <scope>NUCLEOTIDE SEQUENCE [LARGE SCALE GENOMIC DNA]</scope>
    <source>
        <strain evidence="3">cv. DH0086</strain>
    </source>
</reference>
<feature type="region of interest" description="Disordered" evidence="1">
    <location>
        <begin position="165"/>
        <end position="185"/>
    </location>
</feature>
<dbReference type="EMBL" id="CM007390">
    <property type="protein sequence ID" value="ONK56953.1"/>
    <property type="molecule type" value="Genomic_DNA"/>
</dbReference>
<dbReference type="AlphaFoldDB" id="A0A5P1E4Q2"/>
<feature type="compositionally biased region" description="Polar residues" evidence="1">
    <location>
        <begin position="165"/>
        <end position="177"/>
    </location>
</feature>
<name>A0A5P1E4Q2_ASPOF</name>
<dbReference type="Proteomes" id="UP000243459">
    <property type="component" value="Chromosome 10"/>
</dbReference>